<dbReference type="Proteomes" id="UP000318384">
    <property type="component" value="Chromosome"/>
</dbReference>
<reference evidence="2 3" key="1">
    <citation type="submission" date="2019-03" db="EMBL/GenBank/DDBJ databases">
        <title>Deep-cultivation of Planctomycetes and their phenomic and genomic characterization uncovers novel biology.</title>
        <authorList>
            <person name="Wiegand S."/>
            <person name="Jogler M."/>
            <person name="Boedeker C."/>
            <person name="Pinto D."/>
            <person name="Vollmers J."/>
            <person name="Rivas-Marin E."/>
            <person name="Kohn T."/>
            <person name="Peeters S.H."/>
            <person name="Heuer A."/>
            <person name="Rast P."/>
            <person name="Oberbeckmann S."/>
            <person name="Bunk B."/>
            <person name="Jeske O."/>
            <person name="Meyerdierks A."/>
            <person name="Storesund J.E."/>
            <person name="Kallscheuer N."/>
            <person name="Luecker S."/>
            <person name="Lage O.M."/>
            <person name="Pohl T."/>
            <person name="Merkel B.J."/>
            <person name="Hornburger P."/>
            <person name="Mueller R.-W."/>
            <person name="Bruemmer F."/>
            <person name="Labrenz M."/>
            <person name="Spormann A.M."/>
            <person name="Op den Camp H."/>
            <person name="Overmann J."/>
            <person name="Amann R."/>
            <person name="Jetten M.S.M."/>
            <person name="Mascher T."/>
            <person name="Medema M.H."/>
            <person name="Devos D.P."/>
            <person name="Kaster A.-K."/>
            <person name="Ovreas L."/>
            <person name="Rohde M."/>
            <person name="Galperin M.Y."/>
            <person name="Jogler C."/>
        </authorList>
    </citation>
    <scope>NUCLEOTIDE SEQUENCE [LARGE SCALE GENOMIC DNA]</scope>
    <source>
        <strain evidence="2 3">V202</strain>
    </source>
</reference>
<protein>
    <submittedName>
        <fullName evidence="2">Uncharacterized protein</fullName>
    </submittedName>
</protein>
<name>A0A517WRG1_9PLAN</name>
<evidence type="ECO:0000313" key="2">
    <source>
        <dbReference type="EMBL" id="QDU07844.1"/>
    </source>
</evidence>
<dbReference type="AlphaFoldDB" id="A0A517WRG1"/>
<keyword evidence="3" id="KW-1185">Reference proteome</keyword>
<gene>
    <name evidence="2" type="ORF">V202x_12050</name>
</gene>
<dbReference type="RefSeq" id="WP_197993250.1">
    <property type="nucleotide sequence ID" value="NZ_CP037422.1"/>
</dbReference>
<evidence type="ECO:0000313" key="3">
    <source>
        <dbReference type="Proteomes" id="UP000318384"/>
    </source>
</evidence>
<feature type="region of interest" description="Disordered" evidence="1">
    <location>
        <begin position="24"/>
        <end position="57"/>
    </location>
</feature>
<sequence>MTRFLHSILLVACIIPFQFGCGGEEAPMTPESAEDPVEQLDPATEAAAQKKAMKENR</sequence>
<accession>A0A517WRG1</accession>
<proteinExistence type="predicted"/>
<organism evidence="2 3">
    <name type="scientific">Gimesia aquarii</name>
    <dbReference type="NCBI Taxonomy" id="2527964"/>
    <lineage>
        <taxon>Bacteria</taxon>
        <taxon>Pseudomonadati</taxon>
        <taxon>Planctomycetota</taxon>
        <taxon>Planctomycetia</taxon>
        <taxon>Planctomycetales</taxon>
        <taxon>Planctomycetaceae</taxon>
        <taxon>Gimesia</taxon>
    </lineage>
</organism>
<dbReference type="EMBL" id="CP037422">
    <property type="protein sequence ID" value="QDU07844.1"/>
    <property type="molecule type" value="Genomic_DNA"/>
</dbReference>
<evidence type="ECO:0000256" key="1">
    <source>
        <dbReference type="SAM" id="MobiDB-lite"/>
    </source>
</evidence>